<dbReference type="EMBL" id="SXDP01000002">
    <property type="protein sequence ID" value="NEZ46415.1"/>
    <property type="molecule type" value="Genomic_DNA"/>
</dbReference>
<accession>A0A6M0R854</accession>
<feature type="domain" description="DUF3298" evidence="1">
    <location>
        <begin position="135"/>
        <end position="207"/>
    </location>
</feature>
<comment type="caution">
    <text evidence="3">The sequence shown here is derived from an EMBL/GenBank/DDBJ whole genome shotgun (WGS) entry which is preliminary data.</text>
</comment>
<gene>
    <name evidence="3" type="ORF">FDF74_04200</name>
</gene>
<protein>
    <submittedName>
        <fullName evidence="3">DUF3298 and DUF4163 domain-containing protein</fullName>
    </submittedName>
</protein>
<dbReference type="Pfam" id="PF11738">
    <property type="entry name" value="DUF3298"/>
    <property type="match status" value="1"/>
</dbReference>
<dbReference type="Proteomes" id="UP000473885">
    <property type="component" value="Unassembled WGS sequence"/>
</dbReference>
<name>A0A6M0R854_9CLOT</name>
<dbReference type="InterPro" id="IPR025303">
    <property type="entry name" value="PdaC"/>
</dbReference>
<sequence length="223" mass="26226">MDSYKYDSMDVKYKQNNFINSKKTYNKAKINEQILSPDNFKITYPFVENIRNDSLKKIINNKIINEVSNLFKEQVLLPEKVNFIEVIEFYEMPLNKRGLLSILFGIYTYTGGAHGYTAYSSITIDLDTGKVYNFNDLFTTRINYKPILEDKVREYIKQNDIPILEEYKGIDKNQQFYLTPTELVIYYQVYTYTPYAYGLFKIPIPYKDILNLLGPASPIQKLL</sequence>
<evidence type="ECO:0000259" key="2">
    <source>
        <dbReference type="Pfam" id="PF13739"/>
    </source>
</evidence>
<dbReference type="Pfam" id="PF13739">
    <property type="entry name" value="PdaC"/>
    <property type="match status" value="1"/>
</dbReference>
<dbReference type="InterPro" id="IPR037126">
    <property type="entry name" value="PdaC/RsiV-like_sf"/>
</dbReference>
<evidence type="ECO:0000313" key="3">
    <source>
        <dbReference type="EMBL" id="NEZ46415.1"/>
    </source>
</evidence>
<evidence type="ECO:0000259" key="1">
    <source>
        <dbReference type="Pfam" id="PF11738"/>
    </source>
</evidence>
<dbReference type="InterPro" id="IPR021729">
    <property type="entry name" value="DUF3298"/>
</dbReference>
<reference evidence="3 4" key="1">
    <citation type="submission" date="2019-04" db="EMBL/GenBank/DDBJ databases">
        <title>Genome sequencing of Clostridium botulinum Groups I-IV and Clostridium butyricum.</title>
        <authorList>
            <person name="Brunt J."/>
            <person name="Van Vliet A.H.M."/>
            <person name="Stringer S.C."/>
            <person name="Carter A.T."/>
            <person name="Peck M.W."/>
        </authorList>
    </citation>
    <scope>NUCLEOTIDE SEQUENCE [LARGE SCALE GENOMIC DNA]</scope>
    <source>
        <strain evidence="3 4">IFR 18/094</strain>
    </source>
</reference>
<evidence type="ECO:0000313" key="4">
    <source>
        <dbReference type="Proteomes" id="UP000473885"/>
    </source>
</evidence>
<keyword evidence="4" id="KW-1185">Reference proteome</keyword>
<dbReference type="Gene3D" id="3.90.640.20">
    <property type="entry name" value="Heat-shock cognate protein, ATPase"/>
    <property type="match status" value="1"/>
</dbReference>
<feature type="domain" description="Deacetylase PdaC" evidence="2">
    <location>
        <begin position="40"/>
        <end position="117"/>
    </location>
</feature>
<organism evidence="3 4">
    <name type="scientific">Clostridium niameyense</name>
    <dbReference type="NCBI Taxonomy" id="1622073"/>
    <lineage>
        <taxon>Bacteria</taxon>
        <taxon>Bacillati</taxon>
        <taxon>Bacillota</taxon>
        <taxon>Clostridia</taxon>
        <taxon>Eubacteriales</taxon>
        <taxon>Clostridiaceae</taxon>
        <taxon>Clostridium</taxon>
    </lineage>
</organism>
<proteinExistence type="predicted"/>
<dbReference type="AlphaFoldDB" id="A0A6M0R854"/>
<dbReference type="Gene3D" id="3.30.565.40">
    <property type="entry name" value="Fervidobacterium nodosum Rt17-B1 like"/>
    <property type="match status" value="1"/>
</dbReference>